<accession>A0A7C4QWV4</accession>
<proteinExistence type="predicted"/>
<sequence length="100" mass="11686">MKKINPLFEREFVLALKQTLKERAIETYPTEADRFNRILIDKNNLKEIKKEILKKGVSCETHHIIEELNTLLKKGVISFKESTLGKIVFAIDLILLEEVY</sequence>
<dbReference type="EMBL" id="DSYQ01000002">
    <property type="protein sequence ID" value="HGT70756.1"/>
    <property type="molecule type" value="Genomic_DNA"/>
</dbReference>
<evidence type="ECO:0000313" key="1">
    <source>
        <dbReference type="EMBL" id="HGT70756.1"/>
    </source>
</evidence>
<reference evidence="1" key="1">
    <citation type="journal article" date="2020" name="mSystems">
        <title>Genome- and Community-Level Interaction Insights into Carbon Utilization and Element Cycling Functions of Hydrothermarchaeota in Hydrothermal Sediment.</title>
        <authorList>
            <person name="Zhou Z."/>
            <person name="Liu Y."/>
            <person name="Xu W."/>
            <person name="Pan J."/>
            <person name="Luo Z.H."/>
            <person name="Li M."/>
        </authorList>
    </citation>
    <scope>NUCLEOTIDE SEQUENCE [LARGE SCALE GENOMIC DNA]</scope>
    <source>
        <strain evidence="1">SpSt-579</strain>
    </source>
</reference>
<protein>
    <submittedName>
        <fullName evidence="1">Uncharacterized protein</fullName>
    </submittedName>
</protein>
<gene>
    <name evidence="1" type="ORF">ENT43_00665</name>
</gene>
<dbReference type="AlphaFoldDB" id="A0A7C4QWV4"/>
<name>A0A7C4QWV4_UNCC3</name>
<organism evidence="1">
    <name type="scientific">candidate division CPR3 bacterium</name>
    <dbReference type="NCBI Taxonomy" id="2268181"/>
    <lineage>
        <taxon>Bacteria</taxon>
        <taxon>Bacteria division CPR3</taxon>
    </lineage>
</organism>
<comment type="caution">
    <text evidence="1">The sequence shown here is derived from an EMBL/GenBank/DDBJ whole genome shotgun (WGS) entry which is preliminary data.</text>
</comment>